<protein>
    <submittedName>
        <fullName evidence="8">LTA synthase family protein</fullName>
    </submittedName>
</protein>
<evidence type="ECO:0000256" key="4">
    <source>
        <dbReference type="ARBA" id="ARBA00022989"/>
    </source>
</evidence>
<dbReference type="Proteomes" id="UP000502533">
    <property type="component" value="Chromosome"/>
</dbReference>
<organism evidence="8 9">
    <name type="scientific">Komagataeibacter rhaeticus</name>
    <dbReference type="NCBI Taxonomy" id="215221"/>
    <lineage>
        <taxon>Bacteria</taxon>
        <taxon>Pseudomonadati</taxon>
        <taxon>Pseudomonadota</taxon>
        <taxon>Alphaproteobacteria</taxon>
        <taxon>Acetobacterales</taxon>
        <taxon>Acetobacteraceae</taxon>
        <taxon>Komagataeibacter</taxon>
    </lineage>
</organism>
<comment type="subcellular location">
    <subcellularLocation>
        <location evidence="1">Cell membrane</location>
        <topology evidence="1">Multi-pass membrane protein</topology>
    </subcellularLocation>
</comment>
<dbReference type="PANTHER" id="PTHR47371">
    <property type="entry name" value="LIPOTEICHOIC ACID SYNTHASE"/>
    <property type="match status" value="1"/>
</dbReference>
<accession>A0A858JDU5</accession>
<name>A0A858JDU5_9PROT</name>
<dbReference type="AlphaFoldDB" id="A0A858JDU5"/>
<feature type="transmembrane region" description="Helical" evidence="6">
    <location>
        <begin position="155"/>
        <end position="172"/>
    </location>
</feature>
<evidence type="ECO:0000256" key="2">
    <source>
        <dbReference type="ARBA" id="ARBA00022475"/>
    </source>
</evidence>
<feature type="transmembrane region" description="Helical" evidence="6">
    <location>
        <begin position="127"/>
        <end position="149"/>
    </location>
</feature>
<keyword evidence="9" id="KW-1185">Reference proteome</keyword>
<dbReference type="Gene3D" id="3.40.720.10">
    <property type="entry name" value="Alkaline Phosphatase, subunit A"/>
    <property type="match status" value="1"/>
</dbReference>
<evidence type="ECO:0000259" key="7">
    <source>
        <dbReference type="Pfam" id="PF00884"/>
    </source>
</evidence>
<evidence type="ECO:0000256" key="3">
    <source>
        <dbReference type="ARBA" id="ARBA00022692"/>
    </source>
</evidence>
<feature type="transmembrane region" description="Helical" evidence="6">
    <location>
        <begin position="55"/>
        <end position="82"/>
    </location>
</feature>
<evidence type="ECO:0000256" key="6">
    <source>
        <dbReference type="SAM" id="Phobius"/>
    </source>
</evidence>
<dbReference type="SUPFAM" id="SSF53649">
    <property type="entry name" value="Alkaline phosphatase-like"/>
    <property type="match status" value="1"/>
</dbReference>
<evidence type="ECO:0000256" key="5">
    <source>
        <dbReference type="ARBA" id="ARBA00023136"/>
    </source>
</evidence>
<keyword evidence="2" id="KW-1003">Cell membrane</keyword>
<evidence type="ECO:0000313" key="9">
    <source>
        <dbReference type="Proteomes" id="UP000502533"/>
    </source>
</evidence>
<sequence length="497" mass="54229">MQPGNTCDAGQGFLLMYMMFFLSVACICVVAPLIETVGIRTRDGRKAMSPRRVYIDMLCALFTVGLLLALTGNIVVSLLVAVLSEVVFVSVSNIKYGILGEPLLFSDLFVARSFLQHPKFYLFSIPWYARIFVVVFMLFLVVGAFFFVVPEPVPHLAGLFMAVMAMLGIRGLPAAKWVPAADLAQDLQRFGLPGITFLYWKQWKASRTPPPVPPLPGRAAYDAVVVIQCESFADPARLPLPASVGPVAMPGLARARQWACQQGELQVSGFGAYTMRSEYGVLYGRTEAELGFRAFDPFLTAAQESSYALPNRLKAAGYHGVFMHPHDIRFYNRNQLMPACGFERMIGPEAYAHTASTDMPYISDMALGDSIGALVRAAREPVLVYAVTMENHGPWAASSQPALGLANYLRHLGNSDRMLADLMQALSGMDRNILLVFFGDHRPSITGVFSPVAERDVPYVAVSLGPGKDSHHSTGKTVSLSPAGLHALILEYAVKPA</sequence>
<feature type="domain" description="Sulfatase N-terminal" evidence="7">
    <location>
        <begin position="224"/>
        <end position="455"/>
    </location>
</feature>
<dbReference type="InterPro" id="IPR000917">
    <property type="entry name" value="Sulfatase_N"/>
</dbReference>
<reference evidence="8 9" key="1">
    <citation type="submission" date="2020-03" db="EMBL/GenBank/DDBJ databases">
        <title>Isolation of cellulose-producing strains, genome characterization and application of the synthesized cellulose films as an economical and sustainable material for piezoelectric sensor construction.</title>
        <authorList>
            <person name="Mangayil R.K."/>
        </authorList>
    </citation>
    <scope>NUCLEOTIDE SEQUENCE [LARGE SCALE GENOMIC DNA]</scope>
    <source>
        <strain evidence="8 9">ENS 9a1a</strain>
    </source>
</reference>
<dbReference type="EMBL" id="CP050139">
    <property type="protein sequence ID" value="QIP35075.1"/>
    <property type="molecule type" value="Genomic_DNA"/>
</dbReference>
<dbReference type="CDD" id="cd16015">
    <property type="entry name" value="LTA_synthase"/>
    <property type="match status" value="1"/>
</dbReference>
<gene>
    <name evidence="8" type="ORF">GWK63_05935</name>
</gene>
<keyword evidence="4 6" id="KW-1133">Transmembrane helix</keyword>
<proteinExistence type="predicted"/>
<keyword evidence="3 6" id="KW-0812">Transmembrane</keyword>
<dbReference type="KEGG" id="kre:GWK63_05935"/>
<dbReference type="InterPro" id="IPR050448">
    <property type="entry name" value="OpgB/LTA_synthase_biosynth"/>
</dbReference>
<dbReference type="PANTHER" id="PTHR47371:SF3">
    <property type="entry name" value="PHOSPHOGLYCEROL TRANSFERASE I"/>
    <property type="match status" value="1"/>
</dbReference>
<evidence type="ECO:0000256" key="1">
    <source>
        <dbReference type="ARBA" id="ARBA00004651"/>
    </source>
</evidence>
<feature type="transmembrane region" description="Helical" evidence="6">
    <location>
        <begin position="12"/>
        <end position="34"/>
    </location>
</feature>
<dbReference type="GO" id="GO:0005886">
    <property type="term" value="C:plasma membrane"/>
    <property type="evidence" value="ECO:0007669"/>
    <property type="project" value="UniProtKB-SubCell"/>
</dbReference>
<keyword evidence="5 6" id="KW-0472">Membrane</keyword>
<evidence type="ECO:0000313" key="8">
    <source>
        <dbReference type="EMBL" id="QIP35075.1"/>
    </source>
</evidence>
<dbReference type="Pfam" id="PF00884">
    <property type="entry name" value="Sulfatase"/>
    <property type="match status" value="1"/>
</dbReference>
<dbReference type="InterPro" id="IPR017850">
    <property type="entry name" value="Alkaline_phosphatase_core_sf"/>
</dbReference>